<evidence type="ECO:0000259" key="1">
    <source>
        <dbReference type="Pfam" id="PF06724"/>
    </source>
</evidence>
<feature type="domain" description="DUF1206" evidence="1">
    <location>
        <begin position="116"/>
        <end position="184"/>
    </location>
</feature>
<organism evidence="2 3">
    <name type="scientific">Priestia megaterium (strain ATCC 14581 / DSM 32 / CCUG 1817 / JCM 2506 / NBRC 15308 / NCIMB 9376 / NCTC 10342 / NRRL B-14308 / VKM B-512 / Ford 19)</name>
    <name type="common">Bacillus megaterium</name>
    <dbReference type="NCBI Taxonomy" id="1348623"/>
    <lineage>
        <taxon>Bacteria</taxon>
        <taxon>Bacillati</taxon>
        <taxon>Bacillota</taxon>
        <taxon>Bacilli</taxon>
        <taxon>Bacillales</taxon>
        <taxon>Bacillaceae</taxon>
        <taxon>Priestia</taxon>
    </lineage>
</organism>
<dbReference type="EMBL" id="CP009920">
    <property type="protein sequence ID" value="AJI22798.1"/>
    <property type="molecule type" value="Genomic_DNA"/>
</dbReference>
<sequence length="284" mass="31300">MGESPFVKKDTFGRKLHRLKERTKPFVVRFSRFGHVAQGVVYFIIGILAIQTAFGLKGDLVTSQGALHTIAKQPFGFLILIILAVGLSGYAFWQIISAIFDPHHVGHGVKGVFTRLGYLVVATFYISLCVSSVKILLHAHVHTSGKHYQTVSAKLLSYPFGQTIIALTGIGVIIFGIGQVYWALSGRFLKKLKKNEMSKEEWRWSGHIGKTGIIARSIVFGIIGFFLIRTALQADPDETKGLDGALAEVAQRPFGSVLLAIVSIGLMAYGVYMFAESRYKRIDP</sequence>
<dbReference type="RefSeq" id="WP_016763525.1">
    <property type="nucleotide sequence ID" value="NZ_BCVB01000002.1"/>
</dbReference>
<reference evidence="2 3" key="1">
    <citation type="journal article" date="2015" name="Genome Announc.">
        <title>Complete genome sequences for 35 biothreat assay-relevant bacillus species.</title>
        <authorList>
            <person name="Johnson S.L."/>
            <person name="Daligault H.E."/>
            <person name="Davenport K.W."/>
            <person name="Jaissle J."/>
            <person name="Frey K.G."/>
            <person name="Ladner J.T."/>
            <person name="Broomall S.M."/>
            <person name="Bishop-Lilly K.A."/>
            <person name="Bruce D.C."/>
            <person name="Gibbons H.S."/>
            <person name="Coyne S.R."/>
            <person name="Lo C.C."/>
            <person name="Meincke L."/>
            <person name="Munk A.C."/>
            <person name="Koroleva G.I."/>
            <person name="Rosenzweig C.N."/>
            <person name="Palacios G.F."/>
            <person name="Redden C.L."/>
            <person name="Minogue T.D."/>
            <person name="Chain P.S."/>
        </authorList>
    </citation>
    <scope>NUCLEOTIDE SEQUENCE [LARGE SCALE GENOMIC DNA]</scope>
    <source>
        <strain evidence="3">ATCC 14581 / DSM 32 / JCM 2506 / NBRC 15308 / NCIMB 9376 / NCTC 10342 / NRRL B-14308 / VKM B-512</strain>
    </source>
</reference>
<accession>A0A0B6AQ68</accession>
<dbReference type="Pfam" id="PF06724">
    <property type="entry name" value="DUF1206"/>
    <property type="match status" value="3"/>
</dbReference>
<evidence type="ECO:0000313" key="3">
    <source>
        <dbReference type="Proteomes" id="UP000031829"/>
    </source>
</evidence>
<proteinExistence type="predicted"/>
<dbReference type="InterPro" id="IPR009597">
    <property type="entry name" value="DUF1206"/>
</dbReference>
<dbReference type="Proteomes" id="UP000031829">
    <property type="component" value="Chromosome"/>
</dbReference>
<dbReference type="HOGENOM" id="CLU_073530_0_0_9"/>
<name>A0A0B6AQ68_PRIM2</name>
<dbReference type="AlphaFoldDB" id="A0A0B6AQ68"/>
<protein>
    <recommendedName>
        <fullName evidence="1">DUF1206 domain-containing protein</fullName>
    </recommendedName>
</protein>
<dbReference type="GeneID" id="93641836"/>
<evidence type="ECO:0000313" key="2">
    <source>
        <dbReference type="EMBL" id="AJI22798.1"/>
    </source>
</evidence>
<feature type="domain" description="DUF1206" evidence="1">
    <location>
        <begin position="212"/>
        <end position="280"/>
    </location>
</feature>
<feature type="domain" description="DUF1206" evidence="1">
    <location>
        <begin position="33"/>
        <end position="100"/>
    </location>
</feature>
<gene>
    <name evidence="2" type="ORF">BG04_3788</name>
</gene>
<dbReference type="KEGG" id="bmeg:BG04_3788"/>